<reference evidence="3" key="1">
    <citation type="submission" date="2014-12" db="EMBL/GenBank/DDBJ databases">
        <title>Insight into the proteome of Arion vulgaris.</title>
        <authorList>
            <person name="Aradska J."/>
            <person name="Bulat T."/>
            <person name="Smidak R."/>
            <person name="Sarate P."/>
            <person name="Gangsoo J."/>
            <person name="Sialana F."/>
            <person name="Bilban M."/>
            <person name="Lubec G."/>
        </authorList>
    </citation>
    <scope>NUCLEOTIDE SEQUENCE</scope>
    <source>
        <tissue evidence="3">Skin</tissue>
    </source>
</reference>
<dbReference type="PROSITE" id="PS50254">
    <property type="entry name" value="REL_2"/>
    <property type="match status" value="1"/>
</dbReference>
<dbReference type="GO" id="GO:0003700">
    <property type="term" value="F:DNA-binding transcription factor activity"/>
    <property type="evidence" value="ECO:0007669"/>
    <property type="project" value="InterPro"/>
</dbReference>
<accession>A0A0B6ZNP6</accession>
<organism evidence="3">
    <name type="scientific">Arion vulgaris</name>
    <dbReference type="NCBI Taxonomy" id="1028688"/>
    <lineage>
        <taxon>Eukaryota</taxon>
        <taxon>Metazoa</taxon>
        <taxon>Spiralia</taxon>
        <taxon>Lophotrochozoa</taxon>
        <taxon>Mollusca</taxon>
        <taxon>Gastropoda</taxon>
        <taxon>Heterobranchia</taxon>
        <taxon>Euthyneura</taxon>
        <taxon>Panpulmonata</taxon>
        <taxon>Eupulmonata</taxon>
        <taxon>Stylommatophora</taxon>
        <taxon>Helicina</taxon>
        <taxon>Arionoidea</taxon>
        <taxon>Arionidae</taxon>
        <taxon>Arion</taxon>
    </lineage>
</organism>
<feature type="region of interest" description="Disordered" evidence="1">
    <location>
        <begin position="380"/>
        <end position="402"/>
    </location>
</feature>
<dbReference type="InterPro" id="IPR008967">
    <property type="entry name" value="p53-like_TF_DNA-bd_sf"/>
</dbReference>
<protein>
    <recommendedName>
        <fullName evidence="2">RHD domain-containing protein</fullName>
    </recommendedName>
</protein>
<gene>
    <name evidence="3" type="primary">ORF72334</name>
</gene>
<dbReference type="InterPro" id="IPR037059">
    <property type="entry name" value="RHD_DNA_bind_dom_sf"/>
</dbReference>
<dbReference type="InterPro" id="IPR011539">
    <property type="entry name" value="RHD_DNA_bind_dom"/>
</dbReference>
<dbReference type="Pfam" id="PF00554">
    <property type="entry name" value="RHD_DNA_bind"/>
    <property type="match status" value="1"/>
</dbReference>
<evidence type="ECO:0000256" key="1">
    <source>
        <dbReference type="SAM" id="MobiDB-lite"/>
    </source>
</evidence>
<feature type="non-terminal residue" evidence="3">
    <location>
        <position position="402"/>
    </location>
</feature>
<evidence type="ECO:0000313" key="3">
    <source>
        <dbReference type="EMBL" id="CEK69977.1"/>
    </source>
</evidence>
<dbReference type="EMBL" id="HACG01023112">
    <property type="protein sequence ID" value="CEK69977.1"/>
    <property type="molecule type" value="Transcribed_RNA"/>
</dbReference>
<dbReference type="Gene3D" id="2.60.40.340">
    <property type="entry name" value="Rel homology domain (RHD), DNA-binding domain"/>
    <property type="match status" value="1"/>
</dbReference>
<evidence type="ECO:0000259" key="2">
    <source>
        <dbReference type="PROSITE" id="PS50254"/>
    </source>
</evidence>
<proteinExistence type="predicted"/>
<feature type="domain" description="RHD" evidence="2">
    <location>
        <begin position="48"/>
        <end position="98"/>
    </location>
</feature>
<dbReference type="AlphaFoldDB" id="A0A0B6ZNP6"/>
<sequence length="402" mass="45689">MTNDMKIVHEEIPVYGYDCVPKPDVTIKNVISFQKFRHYGENRPGIKNQNKKFMTLQLNNLQGKLIRVIIVCVDADTNDILQVHPNGLAGKDCHNGIYDSLYTISSSEDICNIEIPYIHIERMKTRKSNIEKNNQLLMDRVSFLPSPWREKFMSQCQRSLWSNKIDTTKSRLAVIITVQCIPGWLDKPLVAVSDIIKNGSQNTSLGILRISSPTIPANTGAYIDIFTTESSPSIEPGKYKVYITYQPQGENQKLEYWISDEFWPGKSCIVYKKVVSYLVPPFTPDLAPVTPVQATLHLVCSESNLHSTIQFLYVSPPDMLNVPVHNKWGVMCHADLDARTGTKRSRPELFDDNDDDNEIAAILKESIKLKQHKYQDDVTNHVTKGSETQSKCQSRPHITDVH</sequence>
<dbReference type="SUPFAM" id="SSF49417">
    <property type="entry name" value="p53-like transcription factors"/>
    <property type="match status" value="1"/>
</dbReference>
<feature type="compositionally biased region" description="Polar residues" evidence="1">
    <location>
        <begin position="380"/>
        <end position="393"/>
    </location>
</feature>
<dbReference type="GO" id="GO:0003677">
    <property type="term" value="F:DNA binding"/>
    <property type="evidence" value="ECO:0007669"/>
    <property type="project" value="InterPro"/>
</dbReference>
<name>A0A0B6ZNP6_9EUPU</name>